<dbReference type="EMBL" id="BGZK01000861">
    <property type="protein sequence ID" value="GBP63173.1"/>
    <property type="molecule type" value="Genomic_DNA"/>
</dbReference>
<gene>
    <name evidence="1" type="ORF">EVAR_59732_1</name>
</gene>
<name>A0A4C1XJ16_EUMVA</name>
<dbReference type="Proteomes" id="UP000299102">
    <property type="component" value="Unassembled WGS sequence"/>
</dbReference>
<evidence type="ECO:0000313" key="1">
    <source>
        <dbReference type="EMBL" id="GBP63173.1"/>
    </source>
</evidence>
<dbReference type="OrthoDB" id="10017160at2759"/>
<accession>A0A4C1XJ16</accession>
<organism evidence="1 2">
    <name type="scientific">Eumeta variegata</name>
    <name type="common">Bagworm moth</name>
    <name type="synonym">Eumeta japonica</name>
    <dbReference type="NCBI Taxonomy" id="151549"/>
    <lineage>
        <taxon>Eukaryota</taxon>
        <taxon>Metazoa</taxon>
        <taxon>Ecdysozoa</taxon>
        <taxon>Arthropoda</taxon>
        <taxon>Hexapoda</taxon>
        <taxon>Insecta</taxon>
        <taxon>Pterygota</taxon>
        <taxon>Neoptera</taxon>
        <taxon>Endopterygota</taxon>
        <taxon>Lepidoptera</taxon>
        <taxon>Glossata</taxon>
        <taxon>Ditrysia</taxon>
        <taxon>Tineoidea</taxon>
        <taxon>Psychidae</taxon>
        <taxon>Oiketicinae</taxon>
        <taxon>Eumeta</taxon>
    </lineage>
</organism>
<sequence length="164" mass="18835">MTEDNISSVRLTIETDKRVTYQEFRISLGNESWVYWYDLETKKQSAQWMFPVEELRAKVKQGRSVGKKMMASFFGMTGQYATIVLEEKLREKWSMDAEEAVAAYEKAVKANPKCKKLYTIPPINVVADRSCDDTAVKNKISDMSSSDAGSFRLNFSQEPNIYRS</sequence>
<protein>
    <submittedName>
        <fullName evidence="1">Uncharacterized protein</fullName>
    </submittedName>
</protein>
<comment type="caution">
    <text evidence="1">The sequence shown here is derived from an EMBL/GenBank/DDBJ whole genome shotgun (WGS) entry which is preliminary data.</text>
</comment>
<keyword evidence="2" id="KW-1185">Reference proteome</keyword>
<dbReference type="AlphaFoldDB" id="A0A4C1XJ16"/>
<proteinExistence type="predicted"/>
<evidence type="ECO:0000313" key="2">
    <source>
        <dbReference type="Proteomes" id="UP000299102"/>
    </source>
</evidence>
<reference evidence="1 2" key="1">
    <citation type="journal article" date="2019" name="Commun. Biol.">
        <title>The bagworm genome reveals a unique fibroin gene that provides high tensile strength.</title>
        <authorList>
            <person name="Kono N."/>
            <person name="Nakamura H."/>
            <person name="Ohtoshi R."/>
            <person name="Tomita M."/>
            <person name="Numata K."/>
            <person name="Arakawa K."/>
        </authorList>
    </citation>
    <scope>NUCLEOTIDE SEQUENCE [LARGE SCALE GENOMIC DNA]</scope>
</reference>